<dbReference type="EC" id="3.1.11.6" evidence="6"/>
<keyword evidence="9" id="KW-1185">Reference proteome</keyword>
<dbReference type="OrthoDB" id="287668at2"/>
<dbReference type="EMBL" id="CP036290">
    <property type="protein sequence ID" value="QDU84807.1"/>
    <property type="molecule type" value="Genomic_DNA"/>
</dbReference>
<name>A0A518D014_9BACT</name>
<dbReference type="NCBIfam" id="TIGR01280">
    <property type="entry name" value="xseB"/>
    <property type="match status" value="1"/>
</dbReference>
<accession>A0A518D014</accession>
<dbReference type="HAMAP" id="MF_00337">
    <property type="entry name" value="Exonuc_7_S"/>
    <property type="match status" value="1"/>
</dbReference>
<evidence type="ECO:0000256" key="2">
    <source>
        <dbReference type="ARBA" id="ARBA00022490"/>
    </source>
</evidence>
<organism evidence="8 9">
    <name type="scientific">Rohdeia mirabilis</name>
    <dbReference type="NCBI Taxonomy" id="2528008"/>
    <lineage>
        <taxon>Bacteria</taxon>
        <taxon>Pseudomonadati</taxon>
        <taxon>Planctomycetota</taxon>
        <taxon>Planctomycetia</taxon>
        <taxon>Planctomycetia incertae sedis</taxon>
        <taxon>Rohdeia</taxon>
    </lineage>
</organism>
<evidence type="ECO:0000256" key="6">
    <source>
        <dbReference type="HAMAP-Rule" id="MF_00337"/>
    </source>
</evidence>
<proteinExistence type="inferred from homology"/>
<gene>
    <name evidence="6 8" type="primary">xseB</name>
    <name evidence="8" type="ORF">Pla163_19210</name>
</gene>
<feature type="region of interest" description="Disordered" evidence="7">
    <location>
        <begin position="82"/>
        <end position="118"/>
    </location>
</feature>
<keyword evidence="2 6" id="KW-0963">Cytoplasm</keyword>
<keyword evidence="5 6" id="KW-0269">Exonuclease</keyword>
<dbReference type="InterPro" id="IPR037004">
    <property type="entry name" value="Exonuc_VII_ssu_sf"/>
</dbReference>
<comment type="subunit">
    <text evidence="6">Heterooligomer composed of large and small subunits.</text>
</comment>
<protein>
    <recommendedName>
        <fullName evidence="6">Exodeoxyribonuclease 7 small subunit</fullName>
        <ecNumber evidence="6">3.1.11.6</ecNumber>
    </recommendedName>
    <alternativeName>
        <fullName evidence="6">Exodeoxyribonuclease VII small subunit</fullName>
        <shortName evidence="6">Exonuclease VII small subunit</shortName>
    </alternativeName>
</protein>
<reference evidence="8 9" key="1">
    <citation type="submission" date="2019-02" db="EMBL/GenBank/DDBJ databases">
        <title>Deep-cultivation of Planctomycetes and their phenomic and genomic characterization uncovers novel biology.</title>
        <authorList>
            <person name="Wiegand S."/>
            <person name="Jogler M."/>
            <person name="Boedeker C."/>
            <person name="Pinto D."/>
            <person name="Vollmers J."/>
            <person name="Rivas-Marin E."/>
            <person name="Kohn T."/>
            <person name="Peeters S.H."/>
            <person name="Heuer A."/>
            <person name="Rast P."/>
            <person name="Oberbeckmann S."/>
            <person name="Bunk B."/>
            <person name="Jeske O."/>
            <person name="Meyerdierks A."/>
            <person name="Storesund J.E."/>
            <person name="Kallscheuer N."/>
            <person name="Luecker S."/>
            <person name="Lage O.M."/>
            <person name="Pohl T."/>
            <person name="Merkel B.J."/>
            <person name="Hornburger P."/>
            <person name="Mueller R.-W."/>
            <person name="Bruemmer F."/>
            <person name="Labrenz M."/>
            <person name="Spormann A.M."/>
            <person name="Op den Camp H."/>
            <person name="Overmann J."/>
            <person name="Amann R."/>
            <person name="Jetten M.S.M."/>
            <person name="Mascher T."/>
            <person name="Medema M.H."/>
            <person name="Devos D.P."/>
            <person name="Kaster A.-K."/>
            <person name="Ovreas L."/>
            <person name="Rohde M."/>
            <person name="Galperin M.Y."/>
            <person name="Jogler C."/>
        </authorList>
    </citation>
    <scope>NUCLEOTIDE SEQUENCE [LARGE SCALE GENOMIC DNA]</scope>
    <source>
        <strain evidence="8 9">Pla163</strain>
    </source>
</reference>
<comment type="function">
    <text evidence="6">Bidirectionally degrades single-stranded DNA into large acid-insoluble oligonucleotides, which are then degraded further into small acid-soluble oligonucleotides.</text>
</comment>
<dbReference type="GO" id="GO:0009318">
    <property type="term" value="C:exodeoxyribonuclease VII complex"/>
    <property type="evidence" value="ECO:0007669"/>
    <property type="project" value="UniProtKB-UniRule"/>
</dbReference>
<evidence type="ECO:0000313" key="8">
    <source>
        <dbReference type="EMBL" id="QDU84807.1"/>
    </source>
</evidence>
<evidence type="ECO:0000256" key="3">
    <source>
        <dbReference type="ARBA" id="ARBA00022722"/>
    </source>
</evidence>
<dbReference type="Pfam" id="PF02609">
    <property type="entry name" value="Exonuc_VII_S"/>
    <property type="match status" value="1"/>
</dbReference>
<evidence type="ECO:0000256" key="5">
    <source>
        <dbReference type="ARBA" id="ARBA00022839"/>
    </source>
</evidence>
<comment type="similarity">
    <text evidence="1 6">Belongs to the XseB family.</text>
</comment>
<keyword evidence="4 6" id="KW-0378">Hydrolase</keyword>
<dbReference type="SUPFAM" id="SSF116842">
    <property type="entry name" value="XseB-like"/>
    <property type="match status" value="1"/>
</dbReference>
<dbReference type="GO" id="GO:0006308">
    <property type="term" value="P:DNA catabolic process"/>
    <property type="evidence" value="ECO:0007669"/>
    <property type="project" value="UniProtKB-UniRule"/>
</dbReference>
<comment type="subcellular location">
    <subcellularLocation>
        <location evidence="6">Cytoplasm</location>
    </subcellularLocation>
</comment>
<dbReference type="Proteomes" id="UP000319342">
    <property type="component" value="Chromosome"/>
</dbReference>
<evidence type="ECO:0000313" key="9">
    <source>
        <dbReference type="Proteomes" id="UP000319342"/>
    </source>
</evidence>
<evidence type="ECO:0000256" key="4">
    <source>
        <dbReference type="ARBA" id="ARBA00022801"/>
    </source>
</evidence>
<dbReference type="PANTHER" id="PTHR34137">
    <property type="entry name" value="EXODEOXYRIBONUCLEASE 7 SMALL SUBUNIT"/>
    <property type="match status" value="1"/>
</dbReference>
<feature type="compositionally biased region" description="Basic and acidic residues" evidence="7">
    <location>
        <begin position="17"/>
        <end position="29"/>
    </location>
</feature>
<dbReference type="GO" id="GO:0008855">
    <property type="term" value="F:exodeoxyribonuclease VII activity"/>
    <property type="evidence" value="ECO:0007669"/>
    <property type="project" value="UniProtKB-UniRule"/>
</dbReference>
<dbReference type="GO" id="GO:0005829">
    <property type="term" value="C:cytosol"/>
    <property type="evidence" value="ECO:0007669"/>
    <property type="project" value="TreeGrafter"/>
</dbReference>
<dbReference type="RefSeq" id="WP_145187009.1">
    <property type="nucleotide sequence ID" value="NZ_CP036290.1"/>
</dbReference>
<dbReference type="InterPro" id="IPR003761">
    <property type="entry name" value="Exonuc_VII_S"/>
</dbReference>
<evidence type="ECO:0000256" key="7">
    <source>
        <dbReference type="SAM" id="MobiDB-lite"/>
    </source>
</evidence>
<keyword evidence="3 6" id="KW-0540">Nuclease</keyword>
<dbReference type="Gene3D" id="1.10.287.1040">
    <property type="entry name" value="Exonuclease VII, small subunit"/>
    <property type="match status" value="1"/>
</dbReference>
<sequence length="118" mass="12460">MAAKRAAKKTPAGPGEANDRSGDDEVGFDERLDALETIVAELENGDLSLEDSIARYTNGIDLLKGCHQLLASHRRRVEELTRDAERSLAAFDEDPDFAADGGSTGGGSTGGESPRSGR</sequence>
<dbReference type="AlphaFoldDB" id="A0A518D014"/>
<dbReference type="PANTHER" id="PTHR34137:SF1">
    <property type="entry name" value="EXODEOXYRIBONUCLEASE 7 SMALL SUBUNIT"/>
    <property type="match status" value="1"/>
</dbReference>
<evidence type="ECO:0000256" key="1">
    <source>
        <dbReference type="ARBA" id="ARBA00009998"/>
    </source>
</evidence>
<comment type="catalytic activity">
    <reaction evidence="6">
        <text>Exonucleolytic cleavage in either 5'- to 3'- or 3'- to 5'-direction to yield nucleoside 5'-phosphates.</text>
        <dbReference type="EC" id="3.1.11.6"/>
    </reaction>
</comment>
<feature type="region of interest" description="Disordered" evidence="7">
    <location>
        <begin position="1"/>
        <end position="29"/>
    </location>
</feature>